<dbReference type="RefSeq" id="WP_207902728.1">
    <property type="nucleotide sequence ID" value="NZ_SLZR01000010.1"/>
</dbReference>
<evidence type="ECO:0000256" key="2">
    <source>
        <dbReference type="ARBA" id="ARBA00010735"/>
    </source>
</evidence>
<evidence type="ECO:0000256" key="8">
    <source>
        <dbReference type="SAM" id="Phobius"/>
    </source>
</evidence>
<feature type="transmembrane region" description="Helical" evidence="8">
    <location>
        <begin position="211"/>
        <end position="228"/>
    </location>
</feature>
<evidence type="ECO:0000256" key="4">
    <source>
        <dbReference type="ARBA" id="ARBA00022475"/>
    </source>
</evidence>
<organism evidence="9 10">
    <name type="scientific">Reinekea marinisedimentorum</name>
    <dbReference type="NCBI Taxonomy" id="230495"/>
    <lineage>
        <taxon>Bacteria</taxon>
        <taxon>Pseudomonadati</taxon>
        <taxon>Pseudomonadota</taxon>
        <taxon>Gammaproteobacteria</taxon>
        <taxon>Oceanospirillales</taxon>
        <taxon>Saccharospirillaceae</taxon>
        <taxon>Reinekea</taxon>
    </lineage>
</organism>
<evidence type="ECO:0000256" key="5">
    <source>
        <dbReference type="ARBA" id="ARBA00022692"/>
    </source>
</evidence>
<dbReference type="PANTHER" id="PTHR34979:SF1">
    <property type="entry name" value="INNER MEMBRANE PROTEIN YGAZ"/>
    <property type="match status" value="1"/>
</dbReference>
<protein>
    <submittedName>
        <fullName evidence="9">4-azaleucine resistance transporter AzlC</fullName>
    </submittedName>
</protein>
<keyword evidence="6 8" id="KW-1133">Transmembrane helix</keyword>
<reference evidence="9 10" key="1">
    <citation type="submission" date="2019-03" db="EMBL/GenBank/DDBJ databases">
        <title>Genomic Encyclopedia of Archaeal and Bacterial Type Strains, Phase II (KMG-II): from individual species to whole genera.</title>
        <authorList>
            <person name="Goeker M."/>
        </authorList>
    </citation>
    <scope>NUCLEOTIDE SEQUENCE [LARGE SCALE GENOMIC DNA]</scope>
    <source>
        <strain evidence="9 10">DSM 15388</strain>
    </source>
</reference>
<feature type="transmembrane region" description="Helical" evidence="8">
    <location>
        <begin position="71"/>
        <end position="92"/>
    </location>
</feature>
<evidence type="ECO:0000256" key="7">
    <source>
        <dbReference type="ARBA" id="ARBA00023136"/>
    </source>
</evidence>
<feature type="transmembrane region" description="Helical" evidence="8">
    <location>
        <begin position="161"/>
        <end position="180"/>
    </location>
</feature>
<keyword evidence="10" id="KW-1185">Reference proteome</keyword>
<comment type="similarity">
    <text evidence="2">Belongs to the AzlC family.</text>
</comment>
<keyword evidence="5 8" id="KW-0812">Transmembrane</keyword>
<evidence type="ECO:0000256" key="1">
    <source>
        <dbReference type="ARBA" id="ARBA00004651"/>
    </source>
</evidence>
<evidence type="ECO:0000256" key="6">
    <source>
        <dbReference type="ARBA" id="ARBA00022989"/>
    </source>
</evidence>
<name>A0A4R3I361_9GAMM</name>
<keyword evidence="7 8" id="KW-0472">Membrane</keyword>
<feature type="transmembrane region" description="Helical" evidence="8">
    <location>
        <begin position="12"/>
        <end position="38"/>
    </location>
</feature>
<dbReference type="Pfam" id="PF03591">
    <property type="entry name" value="AzlC"/>
    <property type="match status" value="1"/>
</dbReference>
<keyword evidence="3" id="KW-0813">Transport</keyword>
<gene>
    <name evidence="9" type="ORF">BCF53_110150</name>
</gene>
<dbReference type="Proteomes" id="UP000295793">
    <property type="component" value="Unassembled WGS sequence"/>
</dbReference>
<dbReference type="GO" id="GO:0005886">
    <property type="term" value="C:plasma membrane"/>
    <property type="evidence" value="ECO:0007669"/>
    <property type="project" value="UniProtKB-SubCell"/>
</dbReference>
<feature type="transmembrane region" description="Helical" evidence="8">
    <location>
        <begin position="187"/>
        <end position="205"/>
    </location>
</feature>
<evidence type="ECO:0000256" key="3">
    <source>
        <dbReference type="ARBA" id="ARBA00022448"/>
    </source>
</evidence>
<comment type="subcellular location">
    <subcellularLocation>
        <location evidence="1">Cell membrane</location>
        <topology evidence="1">Multi-pass membrane protein</topology>
    </subcellularLocation>
</comment>
<dbReference type="PANTHER" id="PTHR34979">
    <property type="entry name" value="INNER MEMBRANE PROTEIN YGAZ"/>
    <property type="match status" value="1"/>
</dbReference>
<comment type="caution">
    <text evidence="9">The sequence shown here is derived from an EMBL/GenBank/DDBJ whole genome shotgun (WGS) entry which is preliminary data.</text>
</comment>
<keyword evidence="4" id="KW-1003">Cell membrane</keyword>
<evidence type="ECO:0000313" key="9">
    <source>
        <dbReference type="EMBL" id="TCS40228.1"/>
    </source>
</evidence>
<sequence length="243" mass="26020">MQNPNTTPAKKLLKGVVVALPISLAVIPWGVLAGSYAIDAGLNVVEAQMMSGILFAGSAQLVAAGMFKSGVAFATMMLTVLIITSRHFLYGISMRQKISKLPKRWRLLLGFLLTDELFAVCGSQKDAEFDRWYALGVGGSFYVVWNIASAAGIFLGSQIPWLNNVGLEFVVAATFIALVVPHITTLPVVLSVIVALVLSVVLGLYQVPGSLLIAALSGMTTGFIAETWQSKRARATRFSEEKA</sequence>
<evidence type="ECO:0000313" key="10">
    <source>
        <dbReference type="Proteomes" id="UP000295793"/>
    </source>
</evidence>
<dbReference type="InterPro" id="IPR011606">
    <property type="entry name" value="Brnchd-chn_aa_trnsp_permease"/>
</dbReference>
<feature type="transmembrane region" description="Helical" evidence="8">
    <location>
        <begin position="133"/>
        <end position="155"/>
    </location>
</feature>
<accession>A0A4R3I361</accession>
<proteinExistence type="inferred from homology"/>
<dbReference type="EMBL" id="SLZR01000010">
    <property type="protein sequence ID" value="TCS40228.1"/>
    <property type="molecule type" value="Genomic_DNA"/>
</dbReference>
<dbReference type="AlphaFoldDB" id="A0A4R3I361"/>
<dbReference type="GO" id="GO:1903785">
    <property type="term" value="P:L-valine transmembrane transport"/>
    <property type="evidence" value="ECO:0007669"/>
    <property type="project" value="TreeGrafter"/>
</dbReference>